<feature type="domain" description="Amine oxidase" evidence="3">
    <location>
        <begin position="173"/>
        <end position="661"/>
    </location>
</feature>
<gene>
    <name evidence="4" type="ORF">FH972_021803</name>
</gene>
<dbReference type="Gene3D" id="1.20.1440.240">
    <property type="match status" value="1"/>
</dbReference>
<dbReference type="EMBL" id="VIBQ01000010">
    <property type="protein sequence ID" value="KAB8338859.1"/>
    <property type="molecule type" value="Genomic_DNA"/>
</dbReference>
<dbReference type="SUPFAM" id="SSF54373">
    <property type="entry name" value="FAD-linked reductases, C-terminal domain"/>
    <property type="match status" value="1"/>
</dbReference>
<evidence type="ECO:0000259" key="3">
    <source>
        <dbReference type="Pfam" id="PF01593"/>
    </source>
</evidence>
<dbReference type="InterPro" id="IPR036188">
    <property type="entry name" value="FAD/NAD-bd_sf"/>
</dbReference>
<accession>A0A5N6KQY8</accession>
<dbReference type="InterPro" id="IPR050281">
    <property type="entry name" value="Flavin_monoamine_oxidase"/>
</dbReference>
<comment type="similarity">
    <text evidence="1">Belongs to the flavin monoamine oxidase family.</text>
</comment>
<dbReference type="SUPFAM" id="SSF51905">
    <property type="entry name" value="FAD/NAD(P)-binding domain"/>
    <property type="match status" value="1"/>
</dbReference>
<evidence type="ECO:0000313" key="5">
    <source>
        <dbReference type="Proteomes" id="UP000327013"/>
    </source>
</evidence>
<feature type="signal peptide" evidence="2">
    <location>
        <begin position="1"/>
        <end position="18"/>
    </location>
</feature>
<sequence>MHPLTLPVVFLAIAEAAASRATHPVAIGLRREIDSRLANVHVSATGLNAQQLLVTYGSCDTEAEHDAHHAVGKAEPGSDSRLVWILPESITSGGCLSAWDESRSLVGRSEPLIVDKKHRQWVKRDVIAMSNASGIDAEGPWFDGVVLLENKEIGPVNVKKAKAKKIGILGAGMAGLMTYLCLNQSEFTNLEILEAGQRLGGRVHTEYFNNSKPFDYQYQEMGPMRFPESFQNPDTNETVQIQDHRIVFQLAKYLNELNGHAKNFSVDFIPWIQSSENGLYYFDGIRKANGMPPTLGETQANSSLIRPVVDNPAVDKATAAINEVTNKASTLVAAARNIYQAHKDFQDYGLNGTGGDDFSELAYLHNALGFDLNITDQALGGLDTSGDSFWGTIYDTIYFSAMKWSTIDGGLSRLPAAFHPSVDAITKMDHKVEKIEYLEDCNQVRVSWKHNFTEKAFKSRDYDYAIVAAPFSVVKQWRFPGTYFDPSLTHAISGMTYTPACKVALQFKTRFWEHLDPPIFGSCSTSTDIPGIGSVCYPSYNLNATGPGVMLGSYISGSQWGERFASMSDKEHIQYVLDAMTEIHGDVVQDQYTGKGVRRCWVLDPLESVSWASPSVGMHKLYIPAYFKTENNVIFVGEHTSYTHAWIASALESGVRGAVQLMLEMGLVDEAKEVTKFWMGRWISV</sequence>
<dbReference type="GO" id="GO:0001716">
    <property type="term" value="F:L-amino-acid oxidase activity"/>
    <property type="evidence" value="ECO:0007669"/>
    <property type="project" value="TreeGrafter"/>
</dbReference>
<protein>
    <recommendedName>
        <fullName evidence="3">Amine oxidase domain-containing protein</fullName>
    </recommendedName>
</protein>
<dbReference type="PANTHER" id="PTHR10742">
    <property type="entry name" value="FLAVIN MONOAMINE OXIDASE"/>
    <property type="match status" value="1"/>
</dbReference>
<dbReference type="Proteomes" id="UP000327013">
    <property type="component" value="Unassembled WGS sequence"/>
</dbReference>
<evidence type="ECO:0000256" key="1">
    <source>
        <dbReference type="ARBA" id="ARBA00005995"/>
    </source>
</evidence>
<dbReference type="Pfam" id="PF01593">
    <property type="entry name" value="Amino_oxidase"/>
    <property type="match status" value="1"/>
</dbReference>
<dbReference type="PANTHER" id="PTHR10742:SF382">
    <property type="entry name" value="AMINE OXIDASE DOMAIN-CONTAINING PROTEIN"/>
    <property type="match status" value="1"/>
</dbReference>
<dbReference type="Gene3D" id="3.90.660.10">
    <property type="match status" value="1"/>
</dbReference>
<comment type="caution">
    <text evidence="4">The sequence shown here is derived from an EMBL/GenBank/DDBJ whole genome shotgun (WGS) entry which is preliminary data.</text>
</comment>
<organism evidence="4 5">
    <name type="scientific">Carpinus fangiana</name>
    <dbReference type="NCBI Taxonomy" id="176857"/>
    <lineage>
        <taxon>Eukaryota</taxon>
        <taxon>Viridiplantae</taxon>
        <taxon>Streptophyta</taxon>
        <taxon>Embryophyta</taxon>
        <taxon>Tracheophyta</taxon>
        <taxon>Spermatophyta</taxon>
        <taxon>Magnoliopsida</taxon>
        <taxon>eudicotyledons</taxon>
        <taxon>Gunneridae</taxon>
        <taxon>Pentapetalae</taxon>
        <taxon>rosids</taxon>
        <taxon>fabids</taxon>
        <taxon>Fagales</taxon>
        <taxon>Betulaceae</taxon>
        <taxon>Carpinus</taxon>
    </lineage>
</organism>
<feature type="chain" id="PRO_5024434692" description="Amine oxidase domain-containing protein" evidence="2">
    <location>
        <begin position="19"/>
        <end position="685"/>
    </location>
</feature>
<keyword evidence="2" id="KW-0732">Signal</keyword>
<dbReference type="Gene3D" id="3.50.50.60">
    <property type="entry name" value="FAD/NAD(P)-binding domain"/>
    <property type="match status" value="1"/>
</dbReference>
<dbReference type="InterPro" id="IPR002937">
    <property type="entry name" value="Amino_oxidase"/>
</dbReference>
<evidence type="ECO:0000256" key="2">
    <source>
        <dbReference type="SAM" id="SignalP"/>
    </source>
</evidence>
<reference evidence="4 5" key="1">
    <citation type="submission" date="2019-06" db="EMBL/GenBank/DDBJ databases">
        <title>A chromosomal-level reference genome of Carpinus fangiana (Coryloideae, Betulaceae).</title>
        <authorList>
            <person name="Yang X."/>
            <person name="Wang Z."/>
            <person name="Zhang L."/>
            <person name="Hao G."/>
            <person name="Liu J."/>
            <person name="Yang Y."/>
        </authorList>
    </citation>
    <scope>NUCLEOTIDE SEQUENCE [LARGE SCALE GENOMIC DNA]</scope>
    <source>
        <strain evidence="4">Cfa_2016G</strain>
        <tissue evidence="4">Leaf</tissue>
    </source>
</reference>
<dbReference type="GO" id="GO:0009063">
    <property type="term" value="P:amino acid catabolic process"/>
    <property type="evidence" value="ECO:0007669"/>
    <property type="project" value="TreeGrafter"/>
</dbReference>
<keyword evidence="5" id="KW-1185">Reference proteome</keyword>
<evidence type="ECO:0000313" key="4">
    <source>
        <dbReference type="EMBL" id="KAB8338859.1"/>
    </source>
</evidence>
<proteinExistence type="inferred from homology"/>
<dbReference type="OrthoDB" id="7777654at2759"/>
<name>A0A5N6KQY8_9ROSI</name>
<dbReference type="AlphaFoldDB" id="A0A5N6KQY8"/>